<dbReference type="Gene3D" id="3.90.1150.10">
    <property type="entry name" value="Aspartate Aminotransferase, domain 1"/>
    <property type="match status" value="1"/>
</dbReference>
<comment type="caution">
    <text evidence="11">The sequence shown here is derived from an EMBL/GenBank/DDBJ whole genome shotgun (WGS) entry which is preliminary data.</text>
</comment>
<evidence type="ECO:0000313" key="11">
    <source>
        <dbReference type="EMBL" id="RMZ00640.1"/>
    </source>
</evidence>
<dbReference type="InterPro" id="IPR002938">
    <property type="entry name" value="FAD-bd"/>
</dbReference>
<dbReference type="GO" id="GO:0016491">
    <property type="term" value="F:oxidoreductase activity"/>
    <property type="evidence" value="ECO:0007669"/>
    <property type="project" value="UniProtKB-KW"/>
</dbReference>
<dbReference type="InterPro" id="IPR015422">
    <property type="entry name" value="PyrdxlP-dep_Trfase_small"/>
</dbReference>
<gene>
    <name evidence="11" type="ORF">D0862_06666</name>
</gene>
<dbReference type="InterPro" id="IPR036188">
    <property type="entry name" value="FAD/NAD-bd_sf"/>
</dbReference>
<evidence type="ECO:0000313" key="12">
    <source>
        <dbReference type="Proteomes" id="UP000281468"/>
    </source>
</evidence>
<dbReference type="Gene3D" id="3.40.30.120">
    <property type="match status" value="1"/>
</dbReference>
<dbReference type="Gene3D" id="3.40.640.10">
    <property type="entry name" value="Type I PLP-dependent aspartate aminotransferase-like (Major domain)"/>
    <property type="match status" value="1"/>
</dbReference>
<dbReference type="PANTHER" id="PTHR48097">
    <property type="entry name" value="L-THREONINE ALDOLASE-RELATED"/>
    <property type="match status" value="1"/>
</dbReference>
<evidence type="ECO:0000259" key="9">
    <source>
        <dbReference type="Pfam" id="PF01212"/>
    </source>
</evidence>
<keyword evidence="7" id="KW-0456">Lyase</keyword>
<dbReference type="PANTHER" id="PTHR48097:SF9">
    <property type="entry name" value="L-THREONINE ALDOLASE"/>
    <property type="match status" value="1"/>
</dbReference>
<dbReference type="FunFam" id="3.40.640.10:FF:000030">
    <property type="entry name" value="Low-specificity L-threonine aldolase"/>
    <property type="match status" value="1"/>
</dbReference>
<dbReference type="Proteomes" id="UP000281468">
    <property type="component" value="Unassembled WGS sequence"/>
</dbReference>
<dbReference type="Gene3D" id="3.30.9.10">
    <property type="entry name" value="D-Amino Acid Oxidase, subunit A, domain 2"/>
    <property type="match status" value="1"/>
</dbReference>
<dbReference type="InterPro" id="IPR015424">
    <property type="entry name" value="PyrdxlP-dep_Trfase"/>
</dbReference>
<evidence type="ECO:0000256" key="3">
    <source>
        <dbReference type="ARBA" id="ARBA00022630"/>
    </source>
</evidence>
<dbReference type="VEuPathDB" id="FungiDB:BTJ68_02441"/>
<dbReference type="GO" id="GO:0006545">
    <property type="term" value="P:glycine biosynthetic process"/>
    <property type="evidence" value="ECO:0007669"/>
    <property type="project" value="TreeGrafter"/>
</dbReference>
<keyword evidence="6" id="KW-0560">Oxidoreductase</keyword>
<dbReference type="Gene3D" id="3.50.50.60">
    <property type="entry name" value="FAD/NAD(P)-binding domain"/>
    <property type="match status" value="1"/>
</dbReference>
<dbReference type="InterPro" id="IPR023603">
    <property type="entry name" value="Low_specificity_L-TA-like"/>
</dbReference>
<name>A0A3M7GHM3_HORWE</name>
<evidence type="ECO:0000256" key="5">
    <source>
        <dbReference type="ARBA" id="ARBA00022898"/>
    </source>
</evidence>
<dbReference type="PRINTS" id="PR00420">
    <property type="entry name" value="RNGMNOXGNASE"/>
</dbReference>
<evidence type="ECO:0000256" key="6">
    <source>
        <dbReference type="ARBA" id="ARBA00023002"/>
    </source>
</evidence>
<feature type="domain" description="FAD-binding" evidence="10">
    <location>
        <begin position="49"/>
        <end position="417"/>
    </location>
</feature>
<feature type="domain" description="Aromatic amino acid beta-eliminating lyase/threonine aldolase" evidence="9">
    <location>
        <begin position="769"/>
        <end position="1055"/>
    </location>
</feature>
<dbReference type="Pfam" id="PF01494">
    <property type="entry name" value="FAD_binding_3"/>
    <property type="match status" value="1"/>
</dbReference>
<accession>A0A3M7GHM3</accession>
<dbReference type="InterPro" id="IPR015421">
    <property type="entry name" value="PyrdxlP-dep_Trfase_major"/>
</dbReference>
<dbReference type="Pfam" id="PF01212">
    <property type="entry name" value="Beta_elim_lyase"/>
    <property type="match status" value="1"/>
</dbReference>
<proteinExistence type="inferred from homology"/>
<protein>
    <recommendedName>
        <fullName evidence="13">FAD-binding domain-containing protein</fullName>
    </recommendedName>
</protein>
<dbReference type="EMBL" id="QWIQ01000195">
    <property type="protein sequence ID" value="RMZ00640.1"/>
    <property type="molecule type" value="Genomic_DNA"/>
</dbReference>
<evidence type="ECO:0000259" key="10">
    <source>
        <dbReference type="Pfam" id="PF01494"/>
    </source>
</evidence>
<comment type="similarity">
    <text evidence="2">Belongs to the threonine aldolase family.</text>
</comment>
<organism evidence="11 12">
    <name type="scientific">Hortaea werneckii</name>
    <name type="common">Black yeast</name>
    <name type="synonym">Cladosporium werneckii</name>
    <dbReference type="NCBI Taxonomy" id="91943"/>
    <lineage>
        <taxon>Eukaryota</taxon>
        <taxon>Fungi</taxon>
        <taxon>Dikarya</taxon>
        <taxon>Ascomycota</taxon>
        <taxon>Pezizomycotina</taxon>
        <taxon>Dothideomycetes</taxon>
        <taxon>Dothideomycetidae</taxon>
        <taxon>Mycosphaerellales</taxon>
        <taxon>Teratosphaeriaceae</taxon>
        <taxon>Hortaea</taxon>
    </lineage>
</organism>
<reference evidence="11 12" key="1">
    <citation type="journal article" date="2018" name="BMC Genomics">
        <title>Genomic evidence for intraspecific hybridization in a clonal and extremely halotolerant yeast.</title>
        <authorList>
            <person name="Gostincar C."/>
            <person name="Stajich J.E."/>
            <person name="Zupancic J."/>
            <person name="Zalar P."/>
            <person name="Gunde-Cimerman N."/>
        </authorList>
    </citation>
    <scope>NUCLEOTIDE SEQUENCE [LARGE SCALE GENOMIC DNA]</scope>
    <source>
        <strain evidence="11 12">EXF-171</strain>
    </source>
</reference>
<keyword evidence="4" id="KW-0274">FAD</keyword>
<feature type="region of interest" description="Disordered" evidence="8">
    <location>
        <begin position="26"/>
        <end position="45"/>
    </location>
</feature>
<dbReference type="NCBIfam" id="NF041359">
    <property type="entry name" value="GntG_guanitoxin"/>
    <property type="match status" value="1"/>
</dbReference>
<dbReference type="GO" id="GO:0006567">
    <property type="term" value="P:L-threonine catabolic process"/>
    <property type="evidence" value="ECO:0007669"/>
    <property type="project" value="TreeGrafter"/>
</dbReference>
<keyword evidence="5" id="KW-0663">Pyridoxal phosphate</keyword>
<evidence type="ECO:0000256" key="2">
    <source>
        <dbReference type="ARBA" id="ARBA00006966"/>
    </source>
</evidence>
<dbReference type="SUPFAM" id="SSF53383">
    <property type="entry name" value="PLP-dependent transferases"/>
    <property type="match status" value="1"/>
</dbReference>
<evidence type="ECO:0008006" key="13">
    <source>
        <dbReference type="Google" id="ProtNLM"/>
    </source>
</evidence>
<dbReference type="SUPFAM" id="SSF51905">
    <property type="entry name" value="FAD/NAD(P)-binding domain"/>
    <property type="match status" value="1"/>
</dbReference>
<comment type="cofactor">
    <cofactor evidence="1">
        <name>pyridoxal 5'-phosphate</name>
        <dbReference type="ChEBI" id="CHEBI:597326"/>
    </cofactor>
</comment>
<evidence type="ECO:0000256" key="1">
    <source>
        <dbReference type="ARBA" id="ARBA00001933"/>
    </source>
</evidence>
<dbReference type="Pfam" id="PF21274">
    <property type="entry name" value="Rng_hyd_C"/>
    <property type="match status" value="1"/>
</dbReference>
<dbReference type="GO" id="GO:0008732">
    <property type="term" value="F:L-allo-threonine aldolase activity"/>
    <property type="evidence" value="ECO:0007669"/>
    <property type="project" value="TreeGrafter"/>
</dbReference>
<sequence length="1122" mass="123871">MQSLVPPEQSDLYLVKLWFAAAMSGPPPNDSTRIPHHGPTSKSENGALETTFLIIGAGPAGAALACFLAQHGYTGIMLSSAPGTAKEPRAHITNPAALECLRDIGLEADVNKAGTTGDHMQHTRWCHDMAGDEYARIYSWGNQPEKKGEYEAASPCRHTDVPQTLLEPILVKHATVKGWKVRFDSTFERFERDTPNGPITSYITDNLTGLSYAIRSKYLFGCDGARSAIMRQLDIPLKKEPGQGLALNVLVEADLRQHMEHRIGNLHWIMQPDAVHPPWGWATILRMVKAWHEFMFIVFPEPGFSDYSVRPSNEEYIKRVREWIGDDTIPIKILDAAKWYINEIVAEKYSDGNIFCLGDAVHRHPPLNGLGSNTCVQDAFNLAWKLAYIEQGHAQPKLLESYSLERQPIGAGVIQRANQGLRDHVHVWEALGVLPDDVEERKRQHAELSAPTPEGRERRKKLQDAVKYTEHEFGGIGIEMNQRYDSGAVYFGDEATAQQAPPSDPVLQYQLSTYPGSRLPHAWLNKRSPAKAPISTIDLAGHGAFCLLTGIGGDAWKQAVKEASSKLSVPINAYSIGWKQDWEDVYGDWARRREIEEDGCVLLRPDRTVCWRSMGMRSDCKEALLRVLNSLWYFTRKRRPYFRRDLPLPAEAAPHFPLLRNLTPSTAAPLPIRPGSLVFRRAQMFAKTLVQRSSTWSYHSLPRRPLSLTRSSLAARPCLSRQQYPRSMATADGAAALKQSDVKQEAQHLANGSVPVNNNWSSPGPAAYDFRSDVVTTPTTRMLNAIASTTLLDDVFQDDPTTNDLEAFIADLTGKEAALLVLSGTMGNQVSIRTHLGAPPHSVVTDHRSHILEWEAGGVASLCGALVKPVTPSNGRYVTLQDVQKQTVLSDDIHACPTKLISLENTLAGIVLPLDECRAISRWARDHGVLMHLDGARLWEAVAAGAGSLKEYCDCFDSVSLCFSKGLGAPIGSIIAGTKPFRERARWIRKSIGGGLRQAGVVTAAARVAVEDTFLGGTLQASHERARQIAKMWEGYGGKTTNPVETNMVWFDLDAAGISANDFIKEGEKVGLRLMGGRLVVHYQIGEDAVARLEKLMQVVLKGGKTNGTAEHAPEKLQFPTE</sequence>
<evidence type="ECO:0000256" key="8">
    <source>
        <dbReference type="SAM" id="MobiDB-lite"/>
    </source>
</evidence>
<evidence type="ECO:0000256" key="7">
    <source>
        <dbReference type="ARBA" id="ARBA00023239"/>
    </source>
</evidence>
<dbReference type="GO" id="GO:0071949">
    <property type="term" value="F:FAD binding"/>
    <property type="evidence" value="ECO:0007669"/>
    <property type="project" value="InterPro"/>
</dbReference>
<dbReference type="GO" id="GO:0005829">
    <property type="term" value="C:cytosol"/>
    <property type="evidence" value="ECO:0007669"/>
    <property type="project" value="TreeGrafter"/>
</dbReference>
<dbReference type="AlphaFoldDB" id="A0A3M7GHM3"/>
<dbReference type="InterPro" id="IPR001597">
    <property type="entry name" value="ArAA_b-elim_lyase/Thr_aldolase"/>
</dbReference>
<keyword evidence="3" id="KW-0285">Flavoprotein</keyword>
<evidence type="ECO:0000256" key="4">
    <source>
        <dbReference type="ARBA" id="ARBA00022827"/>
    </source>
</evidence>